<dbReference type="PANTHER" id="PTHR40076:SF1">
    <property type="entry name" value="MEMBRANE PROTEIN"/>
    <property type="match status" value="1"/>
</dbReference>
<feature type="transmembrane region" description="Helical" evidence="1">
    <location>
        <begin position="84"/>
        <end position="105"/>
    </location>
</feature>
<keyword evidence="1" id="KW-0812">Transmembrane</keyword>
<gene>
    <name evidence="2" type="ORF">SAMN02745207_01366</name>
</gene>
<dbReference type="RefSeq" id="WP_073337684.1">
    <property type="nucleotide sequence ID" value="NZ_FQXM01000006.1"/>
</dbReference>
<sequence>MEYNKEKIKSIGEIKRTARQSLSGRWGMAILVCFIFTIITSGISVVVSITSIGDTISSFNYLQTQDVVGMNTSNGQVVSNLSSLVNFIIGGPLLFGLSTFFLNLIRNNNSKIEDLFSGFAKFGKTFLLNLLIFIFSILWAFAVFVPTLIIIGIISVPAIMNLSKQNFTGNELQDFESILPIIVGSIAIGVVIFIIASIIYGIIVYKYELAFYISIDNEDYDAMECISQSKKMMKGFKIKLFLLYLSFIGWSILSLMTICIGFLWLTPYIHTSKVAFYENLKEAYYGDEMENNELVIE</sequence>
<dbReference type="Pfam" id="PF06161">
    <property type="entry name" value="DUF975"/>
    <property type="match status" value="1"/>
</dbReference>
<dbReference type="STRING" id="1121316.SAMN02745207_01366"/>
<dbReference type="InterPro" id="IPR010380">
    <property type="entry name" value="DUF975"/>
</dbReference>
<keyword evidence="1" id="KW-1133">Transmembrane helix</keyword>
<dbReference type="OrthoDB" id="9784844at2"/>
<evidence type="ECO:0000256" key="1">
    <source>
        <dbReference type="SAM" id="Phobius"/>
    </source>
</evidence>
<proteinExistence type="predicted"/>
<evidence type="ECO:0000313" key="2">
    <source>
        <dbReference type="EMBL" id="SHH51485.1"/>
    </source>
</evidence>
<name>A0A1M5TKZ6_9CLOT</name>
<feature type="transmembrane region" description="Helical" evidence="1">
    <location>
        <begin position="179"/>
        <end position="205"/>
    </location>
</feature>
<feature type="transmembrane region" description="Helical" evidence="1">
    <location>
        <begin position="26"/>
        <end position="52"/>
    </location>
</feature>
<keyword evidence="1" id="KW-0472">Membrane</keyword>
<dbReference type="PANTHER" id="PTHR40076">
    <property type="entry name" value="MEMBRANE PROTEIN-RELATED"/>
    <property type="match status" value="1"/>
</dbReference>
<keyword evidence="3" id="KW-1185">Reference proteome</keyword>
<accession>A0A1M5TKZ6</accession>
<feature type="transmembrane region" description="Helical" evidence="1">
    <location>
        <begin position="126"/>
        <end position="159"/>
    </location>
</feature>
<dbReference type="AlphaFoldDB" id="A0A1M5TKZ6"/>
<feature type="transmembrane region" description="Helical" evidence="1">
    <location>
        <begin position="240"/>
        <end position="265"/>
    </location>
</feature>
<reference evidence="2 3" key="1">
    <citation type="submission" date="2016-11" db="EMBL/GenBank/DDBJ databases">
        <authorList>
            <person name="Jaros S."/>
            <person name="Januszkiewicz K."/>
            <person name="Wedrychowicz H."/>
        </authorList>
    </citation>
    <scope>NUCLEOTIDE SEQUENCE [LARGE SCALE GENOMIC DNA]</scope>
    <source>
        <strain evidence="2 3">DSM 8605</strain>
    </source>
</reference>
<evidence type="ECO:0000313" key="3">
    <source>
        <dbReference type="Proteomes" id="UP000184447"/>
    </source>
</evidence>
<organism evidence="2 3">
    <name type="scientific">Clostridium grantii DSM 8605</name>
    <dbReference type="NCBI Taxonomy" id="1121316"/>
    <lineage>
        <taxon>Bacteria</taxon>
        <taxon>Bacillati</taxon>
        <taxon>Bacillota</taxon>
        <taxon>Clostridia</taxon>
        <taxon>Eubacteriales</taxon>
        <taxon>Clostridiaceae</taxon>
        <taxon>Clostridium</taxon>
    </lineage>
</organism>
<dbReference type="Proteomes" id="UP000184447">
    <property type="component" value="Unassembled WGS sequence"/>
</dbReference>
<dbReference type="EMBL" id="FQXM01000006">
    <property type="protein sequence ID" value="SHH51485.1"/>
    <property type="molecule type" value="Genomic_DNA"/>
</dbReference>
<protein>
    <submittedName>
        <fullName evidence="2">Uncharacterized membrane protein</fullName>
    </submittedName>
</protein>